<proteinExistence type="predicted"/>
<evidence type="ECO:0000256" key="1">
    <source>
        <dbReference type="SAM" id="MobiDB-lite"/>
    </source>
</evidence>
<feature type="compositionally biased region" description="Basic and acidic residues" evidence="1">
    <location>
        <begin position="1"/>
        <end position="17"/>
    </location>
</feature>
<protein>
    <submittedName>
        <fullName evidence="2">Uncharacterized protein</fullName>
    </submittedName>
</protein>
<organism evidence="2 3">
    <name type="scientific">Ranatra chinensis</name>
    <dbReference type="NCBI Taxonomy" id="642074"/>
    <lineage>
        <taxon>Eukaryota</taxon>
        <taxon>Metazoa</taxon>
        <taxon>Ecdysozoa</taxon>
        <taxon>Arthropoda</taxon>
        <taxon>Hexapoda</taxon>
        <taxon>Insecta</taxon>
        <taxon>Pterygota</taxon>
        <taxon>Neoptera</taxon>
        <taxon>Paraneoptera</taxon>
        <taxon>Hemiptera</taxon>
        <taxon>Heteroptera</taxon>
        <taxon>Panheteroptera</taxon>
        <taxon>Nepomorpha</taxon>
        <taxon>Nepidae</taxon>
        <taxon>Ranatrinae</taxon>
        <taxon>Ranatra</taxon>
    </lineage>
</organism>
<keyword evidence="3" id="KW-1185">Reference proteome</keyword>
<feature type="region of interest" description="Disordered" evidence="1">
    <location>
        <begin position="1"/>
        <end position="76"/>
    </location>
</feature>
<evidence type="ECO:0000313" key="3">
    <source>
        <dbReference type="Proteomes" id="UP001558652"/>
    </source>
</evidence>
<sequence>MASERRNMPYENKKQETAEIENLAPSELKKLRNKQRKAQRKAEILQAEATAAAEKRELHNKSRQSTNDPETDSLPLDELVPDKLAKVPDPLEQAIKFLQPLQRLCSDKIETHILAYDIYSRKGARMMYMLDKSKQQEAISLVVSLRPSMEGLTIPLCAEGVRASSPRPDWNELEYEVTSL</sequence>
<gene>
    <name evidence="2" type="ORF">AAG570_012887</name>
</gene>
<accession>A0ABD0YXL8</accession>
<dbReference type="InterPro" id="IPR021183">
    <property type="entry name" value="NatA_aux_su"/>
</dbReference>
<dbReference type="Gene3D" id="1.25.40.1010">
    <property type="match status" value="1"/>
</dbReference>
<dbReference type="Pfam" id="PF12569">
    <property type="entry name" value="NatA_aux_su"/>
    <property type="match status" value="1"/>
</dbReference>
<reference evidence="2 3" key="1">
    <citation type="submission" date="2024-07" db="EMBL/GenBank/DDBJ databases">
        <title>Chromosome-level genome assembly of the water stick insect Ranatra chinensis (Heteroptera: Nepidae).</title>
        <authorList>
            <person name="Liu X."/>
        </authorList>
    </citation>
    <scope>NUCLEOTIDE SEQUENCE [LARGE SCALE GENOMIC DNA]</scope>
    <source>
        <strain evidence="2">Cailab_2021Rc</strain>
        <tissue evidence="2">Muscle</tissue>
    </source>
</reference>
<comment type="caution">
    <text evidence="2">The sequence shown here is derived from an EMBL/GenBank/DDBJ whole genome shotgun (WGS) entry which is preliminary data.</text>
</comment>
<dbReference type="Proteomes" id="UP001558652">
    <property type="component" value="Unassembled WGS sequence"/>
</dbReference>
<dbReference type="EMBL" id="JBFDAA010000008">
    <property type="protein sequence ID" value="KAL1129943.1"/>
    <property type="molecule type" value="Genomic_DNA"/>
</dbReference>
<dbReference type="AlphaFoldDB" id="A0ABD0YXL8"/>
<name>A0ABD0YXL8_9HEMI</name>
<evidence type="ECO:0000313" key="2">
    <source>
        <dbReference type="EMBL" id="KAL1129943.1"/>
    </source>
</evidence>